<dbReference type="PROSITE" id="PS01143">
    <property type="entry name" value="RIBOSOMAL_L31"/>
    <property type="match status" value="1"/>
</dbReference>
<dbReference type="InterPro" id="IPR002150">
    <property type="entry name" value="Ribosomal_bL31"/>
</dbReference>
<gene>
    <name evidence="8 9" type="primary">rpmE</name>
    <name evidence="9" type="ORF">GCM10011613_24350</name>
</gene>
<evidence type="ECO:0000256" key="4">
    <source>
        <dbReference type="ARBA" id="ARBA00022884"/>
    </source>
</evidence>
<evidence type="ECO:0000313" key="10">
    <source>
        <dbReference type="Proteomes" id="UP000619761"/>
    </source>
</evidence>
<accession>A0ABQ3B8B2</accession>
<comment type="function">
    <text evidence="8">Binds the 23S rRNA.</text>
</comment>
<keyword evidence="8" id="KW-0479">Metal-binding</keyword>
<organism evidence="9 10">
    <name type="scientific">Cellvibrio zantedeschiae</name>
    <dbReference type="NCBI Taxonomy" id="1237077"/>
    <lineage>
        <taxon>Bacteria</taxon>
        <taxon>Pseudomonadati</taxon>
        <taxon>Pseudomonadota</taxon>
        <taxon>Gammaproteobacteria</taxon>
        <taxon>Cellvibrionales</taxon>
        <taxon>Cellvibrionaceae</taxon>
        <taxon>Cellvibrio</taxon>
    </lineage>
</organism>
<dbReference type="Pfam" id="PF01197">
    <property type="entry name" value="Ribosomal_L31"/>
    <property type="match status" value="1"/>
</dbReference>
<dbReference type="PANTHER" id="PTHR33280">
    <property type="entry name" value="50S RIBOSOMAL PROTEIN L31, CHLOROPLASTIC"/>
    <property type="match status" value="1"/>
</dbReference>
<evidence type="ECO:0000256" key="7">
    <source>
        <dbReference type="ARBA" id="ARBA00035687"/>
    </source>
</evidence>
<reference evidence="10" key="1">
    <citation type="journal article" date="2019" name="Int. J. Syst. Evol. Microbiol.">
        <title>The Global Catalogue of Microorganisms (GCM) 10K type strain sequencing project: providing services to taxonomists for standard genome sequencing and annotation.</title>
        <authorList>
            <consortium name="The Broad Institute Genomics Platform"/>
            <consortium name="The Broad Institute Genome Sequencing Center for Infectious Disease"/>
            <person name="Wu L."/>
            <person name="Ma J."/>
        </authorList>
    </citation>
    <scope>NUCLEOTIDE SEQUENCE [LARGE SCALE GENOMIC DNA]</scope>
    <source>
        <strain evidence="10">KCTC 32239</strain>
    </source>
</reference>
<sequence length="90" mass="9787">MLGKRPGGGTDYLGKNIMKPEIHPNYVAVNVSCSCGNKFVTASTLGKSEFLVDVCSECHPFYTGKQKIVDTGGRIDKFTKRFGSRIGAKK</sequence>
<evidence type="ECO:0000256" key="3">
    <source>
        <dbReference type="ARBA" id="ARBA00022730"/>
    </source>
</evidence>
<comment type="cofactor">
    <cofactor evidence="8">
        <name>Zn(2+)</name>
        <dbReference type="ChEBI" id="CHEBI:29105"/>
    </cofactor>
    <text evidence="8">Binds 1 zinc ion per subunit.</text>
</comment>
<dbReference type="SUPFAM" id="SSF143800">
    <property type="entry name" value="L28p-like"/>
    <property type="match status" value="1"/>
</dbReference>
<dbReference type="InterPro" id="IPR027491">
    <property type="entry name" value="Ribosomal_bL31_A"/>
</dbReference>
<dbReference type="PRINTS" id="PR01249">
    <property type="entry name" value="RIBOSOMALL31"/>
</dbReference>
<dbReference type="InterPro" id="IPR034704">
    <property type="entry name" value="Ribosomal_bL28/bL31-like_sf"/>
</dbReference>
<dbReference type="HAMAP" id="MF_00501">
    <property type="entry name" value="Ribosomal_bL31_1"/>
    <property type="match status" value="1"/>
</dbReference>
<evidence type="ECO:0000256" key="6">
    <source>
        <dbReference type="ARBA" id="ARBA00023274"/>
    </source>
</evidence>
<dbReference type="GO" id="GO:0005840">
    <property type="term" value="C:ribosome"/>
    <property type="evidence" value="ECO:0007669"/>
    <property type="project" value="UniProtKB-KW"/>
</dbReference>
<comment type="similarity">
    <text evidence="1 8">Belongs to the bacterial ribosomal protein bL31 family. Type A subfamily.</text>
</comment>
<keyword evidence="4 8" id="KW-0694">RNA-binding</keyword>
<keyword evidence="8" id="KW-0862">Zinc</keyword>
<evidence type="ECO:0000313" key="9">
    <source>
        <dbReference type="EMBL" id="GGY78724.1"/>
    </source>
</evidence>
<dbReference type="Gene3D" id="4.10.830.30">
    <property type="entry name" value="Ribosomal protein L31"/>
    <property type="match status" value="1"/>
</dbReference>
<dbReference type="NCBIfam" id="TIGR00105">
    <property type="entry name" value="L31"/>
    <property type="match status" value="1"/>
</dbReference>
<comment type="caution">
    <text evidence="9">The sequence shown here is derived from an EMBL/GenBank/DDBJ whole genome shotgun (WGS) entry which is preliminary data.</text>
</comment>
<protein>
    <recommendedName>
        <fullName evidence="7 8">Large ribosomal subunit protein bL31</fullName>
    </recommendedName>
</protein>
<comment type="subunit">
    <text evidence="2 8">Part of the 50S ribosomal subunit.</text>
</comment>
<feature type="binding site" evidence="8">
    <location>
        <position position="58"/>
    </location>
    <ligand>
        <name>Zn(2+)</name>
        <dbReference type="ChEBI" id="CHEBI:29105"/>
    </ligand>
</feature>
<dbReference type="EMBL" id="BMYZ01000002">
    <property type="protein sequence ID" value="GGY78724.1"/>
    <property type="molecule type" value="Genomic_DNA"/>
</dbReference>
<evidence type="ECO:0000256" key="1">
    <source>
        <dbReference type="ARBA" id="ARBA00009296"/>
    </source>
</evidence>
<feature type="binding site" evidence="8">
    <location>
        <position position="33"/>
    </location>
    <ligand>
        <name>Zn(2+)</name>
        <dbReference type="ChEBI" id="CHEBI:29105"/>
    </ligand>
</feature>
<keyword evidence="6 8" id="KW-0687">Ribonucleoprotein</keyword>
<dbReference type="NCBIfam" id="NF001809">
    <property type="entry name" value="PRK00528.1"/>
    <property type="match status" value="1"/>
</dbReference>
<dbReference type="PROSITE" id="PS51257">
    <property type="entry name" value="PROKAR_LIPOPROTEIN"/>
    <property type="match status" value="1"/>
</dbReference>
<feature type="binding site" evidence="8">
    <location>
        <position position="55"/>
    </location>
    <ligand>
        <name>Zn(2+)</name>
        <dbReference type="ChEBI" id="CHEBI:29105"/>
    </ligand>
</feature>
<dbReference type="PANTHER" id="PTHR33280:SF1">
    <property type="entry name" value="LARGE RIBOSOMAL SUBUNIT PROTEIN BL31C"/>
    <property type="match status" value="1"/>
</dbReference>
<dbReference type="InterPro" id="IPR042105">
    <property type="entry name" value="Ribosomal_bL31_sf"/>
</dbReference>
<evidence type="ECO:0000256" key="8">
    <source>
        <dbReference type="HAMAP-Rule" id="MF_00501"/>
    </source>
</evidence>
<keyword evidence="10" id="KW-1185">Reference proteome</keyword>
<evidence type="ECO:0000256" key="5">
    <source>
        <dbReference type="ARBA" id="ARBA00022980"/>
    </source>
</evidence>
<proteinExistence type="inferred from homology"/>
<dbReference type="NCBIfam" id="NF000612">
    <property type="entry name" value="PRK00019.1"/>
    <property type="match status" value="1"/>
</dbReference>
<evidence type="ECO:0000256" key="2">
    <source>
        <dbReference type="ARBA" id="ARBA00011838"/>
    </source>
</evidence>
<keyword evidence="3 8" id="KW-0699">rRNA-binding</keyword>
<name>A0ABQ3B8B2_9GAMM</name>
<keyword evidence="5 8" id="KW-0689">Ribosomal protein</keyword>
<dbReference type="Proteomes" id="UP000619761">
    <property type="component" value="Unassembled WGS sequence"/>
</dbReference>
<feature type="binding site" evidence="8">
    <location>
        <position position="35"/>
    </location>
    <ligand>
        <name>Zn(2+)</name>
        <dbReference type="ChEBI" id="CHEBI:29105"/>
    </ligand>
</feature>